<dbReference type="PANTHER" id="PTHR37984:SF5">
    <property type="entry name" value="PROTEIN NYNRIN-LIKE"/>
    <property type="match status" value="1"/>
</dbReference>
<dbReference type="GO" id="GO:0015074">
    <property type="term" value="P:DNA integration"/>
    <property type="evidence" value="ECO:0007669"/>
    <property type="project" value="InterPro"/>
</dbReference>
<accession>A0A371HAR4</accession>
<dbReference type="Gene3D" id="3.30.420.10">
    <property type="entry name" value="Ribonuclease H-like superfamily/Ribonuclease H"/>
    <property type="match status" value="1"/>
</dbReference>
<feature type="domain" description="Integrase catalytic" evidence="1">
    <location>
        <begin position="107"/>
        <end position="216"/>
    </location>
</feature>
<dbReference type="InterPro" id="IPR036397">
    <property type="entry name" value="RNaseH_sf"/>
</dbReference>
<dbReference type="InterPro" id="IPR050951">
    <property type="entry name" value="Retrovirus_Pol_polyprotein"/>
</dbReference>
<dbReference type="PANTHER" id="PTHR37984">
    <property type="entry name" value="PROTEIN CBG26694"/>
    <property type="match status" value="1"/>
</dbReference>
<name>A0A371HAR4_MUCPR</name>
<reference evidence="2" key="1">
    <citation type="submission" date="2018-05" db="EMBL/GenBank/DDBJ databases">
        <title>Draft genome of Mucuna pruriens seed.</title>
        <authorList>
            <person name="Nnadi N.E."/>
            <person name="Vos R."/>
            <person name="Hasami M.H."/>
            <person name="Devisetty U.K."/>
            <person name="Aguiy J.C."/>
        </authorList>
    </citation>
    <scope>NUCLEOTIDE SEQUENCE [LARGE SCALE GENOMIC DNA]</scope>
    <source>
        <strain evidence="2">JCA_2017</strain>
    </source>
</reference>
<protein>
    <recommendedName>
        <fullName evidence="1">Integrase catalytic domain-containing protein</fullName>
    </recommendedName>
</protein>
<dbReference type="InterPro" id="IPR001584">
    <property type="entry name" value="Integrase_cat-core"/>
</dbReference>
<dbReference type="Proteomes" id="UP000257109">
    <property type="component" value="Unassembled WGS sequence"/>
</dbReference>
<keyword evidence="3" id="KW-1185">Reference proteome</keyword>
<comment type="caution">
    <text evidence="2">The sequence shown here is derived from an EMBL/GenBank/DDBJ whole genome shotgun (WGS) entry which is preliminary data.</text>
</comment>
<proteinExistence type="predicted"/>
<evidence type="ECO:0000313" key="2">
    <source>
        <dbReference type="EMBL" id="RDX99882.1"/>
    </source>
</evidence>
<dbReference type="Pfam" id="PF00665">
    <property type="entry name" value="rve"/>
    <property type="match status" value="1"/>
</dbReference>
<sequence>MRVTHIAPWYVDICNYLVASLYPSEASKATKERLESEAKYYIWDDPYLWRMCNDQVTCRCIPEFKIKSVLHFVTQRPNEATIDQCGRPEKSLIVGCTGPPSSEMRIGSSQPKTGVAIIWKNEMPQQPMIFYEIFDILLAVDYVSKWVEAKATKTNDAKTVVEFVKSNIFYKFGVLKAMISDQGSHFCNHTMATLLEKYGVVHKVATTYHPQTNGEA</sequence>
<dbReference type="PROSITE" id="PS50994">
    <property type="entry name" value="INTEGRASE"/>
    <property type="match status" value="1"/>
</dbReference>
<dbReference type="GO" id="GO:0003676">
    <property type="term" value="F:nucleic acid binding"/>
    <property type="evidence" value="ECO:0007669"/>
    <property type="project" value="InterPro"/>
</dbReference>
<dbReference type="OrthoDB" id="1739170at2759"/>
<dbReference type="AlphaFoldDB" id="A0A371HAR4"/>
<evidence type="ECO:0000259" key="1">
    <source>
        <dbReference type="PROSITE" id="PS50994"/>
    </source>
</evidence>
<organism evidence="2 3">
    <name type="scientific">Mucuna pruriens</name>
    <name type="common">Velvet bean</name>
    <name type="synonym">Dolichos pruriens</name>
    <dbReference type="NCBI Taxonomy" id="157652"/>
    <lineage>
        <taxon>Eukaryota</taxon>
        <taxon>Viridiplantae</taxon>
        <taxon>Streptophyta</taxon>
        <taxon>Embryophyta</taxon>
        <taxon>Tracheophyta</taxon>
        <taxon>Spermatophyta</taxon>
        <taxon>Magnoliopsida</taxon>
        <taxon>eudicotyledons</taxon>
        <taxon>Gunneridae</taxon>
        <taxon>Pentapetalae</taxon>
        <taxon>rosids</taxon>
        <taxon>fabids</taxon>
        <taxon>Fabales</taxon>
        <taxon>Fabaceae</taxon>
        <taxon>Papilionoideae</taxon>
        <taxon>50 kb inversion clade</taxon>
        <taxon>NPAAA clade</taxon>
        <taxon>indigoferoid/millettioid clade</taxon>
        <taxon>Phaseoleae</taxon>
        <taxon>Mucuna</taxon>
    </lineage>
</organism>
<feature type="non-terminal residue" evidence="2">
    <location>
        <position position="1"/>
    </location>
</feature>
<gene>
    <name evidence="2" type="primary">K02A2.6</name>
    <name evidence="2" type="ORF">CR513_17000</name>
</gene>
<dbReference type="SUPFAM" id="SSF53098">
    <property type="entry name" value="Ribonuclease H-like"/>
    <property type="match status" value="1"/>
</dbReference>
<evidence type="ECO:0000313" key="3">
    <source>
        <dbReference type="Proteomes" id="UP000257109"/>
    </source>
</evidence>
<dbReference type="InterPro" id="IPR012337">
    <property type="entry name" value="RNaseH-like_sf"/>
</dbReference>
<dbReference type="EMBL" id="QJKJ01003116">
    <property type="protein sequence ID" value="RDX99882.1"/>
    <property type="molecule type" value="Genomic_DNA"/>
</dbReference>